<evidence type="ECO:0000313" key="2">
    <source>
        <dbReference type="EMBL" id="TNV84013.1"/>
    </source>
</evidence>
<sequence>MTECNQTSLMNESAQIVNGGQISTVNRCLNVFCEIDIQCMSMLACIGQKCSIKLAQIESSAYMNIILVAVFCGLGFCVLTAVAYLICRHWCKRRNLVIVTIHNNTNINISTENSMIANGTPIRDDSVHSIPSDQFSVMNDISHQHKEYGHPILIDPSKGFSH</sequence>
<gene>
    <name evidence="2" type="ORF">FGO68_gene649</name>
</gene>
<keyword evidence="3" id="KW-1185">Reference proteome</keyword>
<dbReference type="EMBL" id="RRYP01003222">
    <property type="protein sequence ID" value="TNV84013.1"/>
    <property type="molecule type" value="Genomic_DNA"/>
</dbReference>
<keyword evidence="1" id="KW-0812">Transmembrane</keyword>
<keyword evidence="1" id="KW-1133">Transmembrane helix</keyword>
<dbReference type="AlphaFoldDB" id="A0A8J8NZA7"/>
<evidence type="ECO:0000256" key="1">
    <source>
        <dbReference type="SAM" id="Phobius"/>
    </source>
</evidence>
<proteinExistence type="predicted"/>
<name>A0A8J8NZA7_HALGN</name>
<comment type="caution">
    <text evidence="2">The sequence shown here is derived from an EMBL/GenBank/DDBJ whole genome shotgun (WGS) entry which is preliminary data.</text>
</comment>
<organism evidence="2 3">
    <name type="scientific">Halteria grandinella</name>
    <dbReference type="NCBI Taxonomy" id="5974"/>
    <lineage>
        <taxon>Eukaryota</taxon>
        <taxon>Sar</taxon>
        <taxon>Alveolata</taxon>
        <taxon>Ciliophora</taxon>
        <taxon>Intramacronucleata</taxon>
        <taxon>Spirotrichea</taxon>
        <taxon>Stichotrichia</taxon>
        <taxon>Sporadotrichida</taxon>
        <taxon>Halteriidae</taxon>
        <taxon>Halteria</taxon>
    </lineage>
</organism>
<protein>
    <submittedName>
        <fullName evidence="2">Uncharacterized protein</fullName>
    </submittedName>
</protein>
<feature type="transmembrane region" description="Helical" evidence="1">
    <location>
        <begin position="61"/>
        <end position="86"/>
    </location>
</feature>
<accession>A0A8J8NZA7</accession>
<evidence type="ECO:0000313" key="3">
    <source>
        <dbReference type="Proteomes" id="UP000785679"/>
    </source>
</evidence>
<keyword evidence="1" id="KW-0472">Membrane</keyword>
<reference evidence="2" key="1">
    <citation type="submission" date="2019-06" db="EMBL/GenBank/DDBJ databases">
        <authorList>
            <person name="Zheng W."/>
        </authorList>
    </citation>
    <scope>NUCLEOTIDE SEQUENCE</scope>
    <source>
        <strain evidence="2">QDHG01</strain>
    </source>
</reference>
<dbReference type="Proteomes" id="UP000785679">
    <property type="component" value="Unassembled WGS sequence"/>
</dbReference>